<feature type="region of interest" description="Disordered" evidence="1">
    <location>
        <begin position="666"/>
        <end position="695"/>
    </location>
</feature>
<dbReference type="SUPFAM" id="SSF50729">
    <property type="entry name" value="PH domain-like"/>
    <property type="match status" value="1"/>
</dbReference>
<feature type="region of interest" description="Disordered" evidence="1">
    <location>
        <begin position="747"/>
        <end position="774"/>
    </location>
</feature>
<evidence type="ECO:0008006" key="3">
    <source>
        <dbReference type="Google" id="ProtNLM"/>
    </source>
</evidence>
<dbReference type="OrthoDB" id="6537982at2759"/>
<dbReference type="SMART" id="SM01244">
    <property type="entry name" value="IRS"/>
    <property type="match status" value="1"/>
</dbReference>
<accession>A0A7R8ZKK9</accession>
<feature type="compositionally biased region" description="Polar residues" evidence="1">
    <location>
        <begin position="726"/>
        <end position="735"/>
    </location>
</feature>
<sequence>MSASNVIIEGYVKHRDGKKWKTRWAVLTRLSPVAGFTLDKESNTLCILCDEVMVLMAFDSRETLIQWQVKVQRYLGESSPFEVTLVSVPNKSKLSPGPARIHVLAHRFCLTMGVPPKVCHQWRTEALRRFGIVETKFCFEGGSACGPRGEGVFVLTCDQLAELQTAFQCSADGMAFTSIRKRIGVPRKNSGLPSSPRRMQYNDSGTCGCPRTAGPYGQSWIAHGPLCQWESESMESAYLSSASDCYLLNRTPSATGNGARPFPTSFTAEDSLSQHILQRPKGFRDRSVGRRRSREQDESSTFSDGASSAGSGRSIPGVPGGFGTPRSDICNDERGCGDMSSSYTSYARRPGVPSEIYQASSLMSSGSSSIGYASGTTSWSSGSNNDYPPSARTDLPGRNPHVPIELPARNAPSIELPLRNQPLVSVLPPRNQSGNEHPLAAPSTKKVPPQTLSTCSDDPWNKPLPCPASPAVLESNGPAANGALKGGETCKKDLCTCGRPIAPPVPSLSPPPPLPARCPTMLSPHEPASMPRDPATIAFGTPGHPSEDEEACYQRPSSIPVPVKLNQSLSQEFYDIPRSNPPRVNSPAFERPASVATSVSSPGDFYDTPQPISCGCGQTKISPMIPMSTSGHNLAHALELYDVPQKITCNCDPAFLLQVGQFRNSKKADPSSCASNEAPARPSQPKPKWSYSNTCSEHPSTRIYENLRLDKNALSGPSEDPPSPAPSGSNPQENNYQILEIPSPRLQNGICEKNSPGGQSSNASVTPDSPESCNTVIKVPSHLLERLKRTQELRQKHRQDKFSPTSLRSMANRRSGLKFNTFPKNVLRSAGHLDSHVFVNSKRR</sequence>
<feature type="region of interest" description="Disordered" evidence="1">
    <location>
        <begin position="424"/>
        <end position="461"/>
    </location>
</feature>
<protein>
    <recommendedName>
        <fullName evidence="3">Protein chico</fullName>
    </recommendedName>
</protein>
<reference evidence="2" key="1">
    <citation type="submission" date="2020-11" db="EMBL/GenBank/DDBJ databases">
        <authorList>
            <person name="Tran Van P."/>
        </authorList>
    </citation>
    <scope>NUCLEOTIDE SEQUENCE</scope>
</reference>
<feature type="region of interest" description="Disordered" evidence="1">
    <location>
        <begin position="365"/>
        <end position="405"/>
    </location>
</feature>
<feature type="compositionally biased region" description="Polar residues" evidence="1">
    <location>
        <begin position="264"/>
        <end position="276"/>
    </location>
</feature>
<gene>
    <name evidence="2" type="ORF">CTOB1V02_LOCUS1546</name>
</gene>
<feature type="region of interest" description="Disordered" evidence="1">
    <location>
        <begin position="793"/>
        <end position="815"/>
    </location>
</feature>
<name>A0A7R8ZKK9_9CRUS</name>
<evidence type="ECO:0000256" key="1">
    <source>
        <dbReference type="SAM" id="MobiDB-lite"/>
    </source>
</evidence>
<dbReference type="GO" id="GO:0007528">
    <property type="term" value="P:neuromuscular junction development"/>
    <property type="evidence" value="ECO:0007669"/>
    <property type="project" value="TreeGrafter"/>
</dbReference>
<feature type="compositionally biased region" description="Low complexity" evidence="1">
    <location>
        <begin position="299"/>
        <end position="317"/>
    </location>
</feature>
<dbReference type="InterPro" id="IPR011993">
    <property type="entry name" value="PH-like_dom_sf"/>
</dbReference>
<feature type="compositionally biased region" description="Low complexity" evidence="1">
    <location>
        <begin position="365"/>
        <end position="385"/>
    </location>
</feature>
<feature type="region of interest" description="Disordered" evidence="1">
    <location>
        <begin position="712"/>
        <end position="735"/>
    </location>
</feature>
<dbReference type="AlphaFoldDB" id="A0A7R8ZKK9"/>
<dbReference type="PANTHER" id="PTHR21636:SF2">
    <property type="entry name" value="PROTEIN DOK-7"/>
    <property type="match status" value="1"/>
</dbReference>
<organism evidence="2">
    <name type="scientific">Cyprideis torosa</name>
    <dbReference type="NCBI Taxonomy" id="163714"/>
    <lineage>
        <taxon>Eukaryota</taxon>
        <taxon>Metazoa</taxon>
        <taxon>Ecdysozoa</taxon>
        <taxon>Arthropoda</taxon>
        <taxon>Crustacea</taxon>
        <taxon>Oligostraca</taxon>
        <taxon>Ostracoda</taxon>
        <taxon>Podocopa</taxon>
        <taxon>Podocopida</taxon>
        <taxon>Cytherocopina</taxon>
        <taxon>Cytheroidea</taxon>
        <taxon>Cytherideidae</taxon>
        <taxon>Cyprideis</taxon>
    </lineage>
</organism>
<dbReference type="PANTHER" id="PTHR21636">
    <property type="entry name" value="PROTEIN DOK-7"/>
    <property type="match status" value="1"/>
</dbReference>
<evidence type="ECO:0000313" key="2">
    <source>
        <dbReference type="EMBL" id="CAD7223564.1"/>
    </source>
</evidence>
<feature type="compositionally biased region" description="Polar residues" evidence="1">
    <location>
        <begin position="756"/>
        <end position="774"/>
    </location>
</feature>
<proteinExistence type="predicted"/>
<dbReference type="GO" id="GO:0019901">
    <property type="term" value="F:protein kinase binding"/>
    <property type="evidence" value="ECO:0007669"/>
    <property type="project" value="InterPro"/>
</dbReference>
<feature type="region of interest" description="Disordered" evidence="1">
    <location>
        <begin position="256"/>
        <end position="335"/>
    </location>
</feature>
<dbReference type="Gene3D" id="2.30.29.30">
    <property type="entry name" value="Pleckstrin-homology domain (PH domain)/Phosphotyrosine-binding domain (PTB)"/>
    <property type="match status" value="3"/>
</dbReference>
<dbReference type="EMBL" id="OB660223">
    <property type="protein sequence ID" value="CAD7223564.1"/>
    <property type="molecule type" value="Genomic_DNA"/>
</dbReference>
<dbReference type="InterPro" id="IPR037746">
    <property type="entry name" value="Dok-7"/>
</dbReference>